<dbReference type="InParanoid" id="K3X933"/>
<dbReference type="PANTHER" id="PTHR28663:SF1">
    <property type="entry name" value="CILIA- AND FLAGELLA- ASSOCIATED PROTEIN 210"/>
    <property type="match status" value="1"/>
</dbReference>
<evidence type="ECO:0000313" key="5">
    <source>
        <dbReference type="EnsemblProtists" id="PYU1_T013732"/>
    </source>
</evidence>
<dbReference type="PANTHER" id="PTHR28663">
    <property type="entry name" value="COILED-COIL DOMAIN-CONTAINING PROTEIN 173"/>
    <property type="match status" value="1"/>
</dbReference>
<dbReference type="AlphaFoldDB" id="K3X933"/>
<feature type="compositionally biased region" description="Basic and acidic residues" evidence="3">
    <location>
        <begin position="205"/>
        <end position="214"/>
    </location>
</feature>
<feature type="domain" description="Trichohyalin-plectin-homology" evidence="4">
    <location>
        <begin position="96"/>
        <end position="440"/>
    </location>
</feature>
<dbReference type="Proteomes" id="UP000019132">
    <property type="component" value="Unassembled WGS sequence"/>
</dbReference>
<dbReference type="InterPro" id="IPR039986">
    <property type="entry name" value="CFAP210"/>
</dbReference>
<keyword evidence="6" id="KW-1185">Reference proteome</keyword>
<evidence type="ECO:0000256" key="1">
    <source>
        <dbReference type="ARBA" id="ARBA00023054"/>
    </source>
</evidence>
<dbReference type="STRING" id="431595.K3X933"/>
<dbReference type="eggNOG" id="ENOG502QWHX">
    <property type="taxonomic scope" value="Eukaryota"/>
</dbReference>
<reference evidence="6" key="2">
    <citation type="submission" date="2010-04" db="EMBL/GenBank/DDBJ databases">
        <authorList>
            <person name="Buell R."/>
            <person name="Hamilton J."/>
            <person name="Hostetler J."/>
        </authorList>
    </citation>
    <scope>NUCLEOTIDE SEQUENCE [LARGE SCALE GENOMIC DNA]</scope>
    <source>
        <strain evidence="6">DAOM:BR144</strain>
    </source>
</reference>
<feature type="region of interest" description="Disordered" evidence="3">
    <location>
        <begin position="15"/>
        <end position="81"/>
    </location>
</feature>
<dbReference type="EnsemblProtists" id="PYU1_T013732">
    <property type="protein sequence ID" value="PYU1_T013732"/>
    <property type="gene ID" value="PYU1_G013703"/>
</dbReference>
<dbReference type="OMA" id="EMHFRSQ"/>
<sequence>MPSTTLTSDELERILASVSSPAQSDREAKRLATKTKSEQRTQQWPNTLEAMRKKKDRWKKDKEEREEEARKKIDEEEAQLQRAARTKQIERANRLLYEQTDRMKTLRSKQLLADVAHHRKLQLNEKAMLDEQDRLVQFVYDRQVLAQVLQGKDEEQQERKHVQFEHERLAAIQKQQLEEYKQRYIQELREEKRDGELMKQSSEQALHDEQEKERARKARMKQASEDTQLANMRLKAHREMQKEQERLEDVKREQDEQRKLTRNAKRDELQRQKREKTQARKQRMIDLAAQNLVKLELKQDARLQNQSQEVRVKEDQELQARADRRTAEKQAIHLSRQHQLEQKAREKELEQQLVREQTRQWTEFGEHIERQAKQEEQQERLDNLRIAVEQKQQADARRKTLMEERAAAMFAHQDAVDALSNENERFQVVAKAALVEAKERGIENLFPIKKALVEKRIDLLPASGFRI</sequence>
<dbReference type="InterPro" id="IPR043597">
    <property type="entry name" value="TPH_dom"/>
</dbReference>
<feature type="coiled-coil region" evidence="2">
    <location>
        <begin position="337"/>
        <end position="404"/>
    </location>
</feature>
<feature type="compositionally biased region" description="Basic and acidic residues" evidence="3">
    <location>
        <begin position="58"/>
        <end position="74"/>
    </location>
</feature>
<feature type="region of interest" description="Disordered" evidence="3">
    <location>
        <begin position="193"/>
        <end position="281"/>
    </location>
</feature>
<dbReference type="HOGENOM" id="CLU_036492_2_0_1"/>
<reference evidence="6" key="1">
    <citation type="journal article" date="2010" name="Genome Biol.">
        <title>Genome sequence of the necrotrophic plant pathogen Pythium ultimum reveals original pathogenicity mechanisms and effector repertoire.</title>
        <authorList>
            <person name="Levesque C.A."/>
            <person name="Brouwer H."/>
            <person name="Cano L."/>
            <person name="Hamilton J.P."/>
            <person name="Holt C."/>
            <person name="Huitema E."/>
            <person name="Raffaele S."/>
            <person name="Robideau G.P."/>
            <person name="Thines M."/>
            <person name="Win J."/>
            <person name="Zerillo M.M."/>
            <person name="Beakes G.W."/>
            <person name="Boore J.L."/>
            <person name="Busam D."/>
            <person name="Dumas B."/>
            <person name="Ferriera S."/>
            <person name="Fuerstenberg S.I."/>
            <person name="Gachon C.M."/>
            <person name="Gaulin E."/>
            <person name="Govers F."/>
            <person name="Grenville-Briggs L."/>
            <person name="Horner N."/>
            <person name="Hostetler J."/>
            <person name="Jiang R.H."/>
            <person name="Johnson J."/>
            <person name="Krajaejun T."/>
            <person name="Lin H."/>
            <person name="Meijer H.J."/>
            <person name="Moore B."/>
            <person name="Morris P."/>
            <person name="Phuntmart V."/>
            <person name="Puiu D."/>
            <person name="Shetty J."/>
            <person name="Stajich J.E."/>
            <person name="Tripathy S."/>
            <person name="Wawra S."/>
            <person name="van West P."/>
            <person name="Whitty B.R."/>
            <person name="Coutinho P.M."/>
            <person name="Henrissat B."/>
            <person name="Martin F."/>
            <person name="Thomas P.D."/>
            <person name="Tyler B.M."/>
            <person name="De Vries R.P."/>
            <person name="Kamoun S."/>
            <person name="Yandell M."/>
            <person name="Tisserat N."/>
            <person name="Buell C.R."/>
        </authorList>
    </citation>
    <scope>NUCLEOTIDE SEQUENCE</scope>
    <source>
        <strain evidence="6">DAOM:BR144</strain>
    </source>
</reference>
<keyword evidence="1 2" id="KW-0175">Coiled coil</keyword>
<dbReference type="EMBL" id="GL376586">
    <property type="status" value="NOT_ANNOTATED_CDS"/>
    <property type="molecule type" value="Genomic_DNA"/>
</dbReference>
<reference evidence="5" key="3">
    <citation type="submission" date="2015-02" db="UniProtKB">
        <authorList>
            <consortium name="EnsemblProtists"/>
        </authorList>
    </citation>
    <scope>IDENTIFICATION</scope>
    <source>
        <strain evidence="5">DAOM BR144</strain>
    </source>
</reference>
<evidence type="ECO:0000313" key="6">
    <source>
        <dbReference type="Proteomes" id="UP000019132"/>
    </source>
</evidence>
<dbReference type="Pfam" id="PF13868">
    <property type="entry name" value="TPH"/>
    <property type="match status" value="1"/>
</dbReference>
<accession>K3X933</accession>
<evidence type="ECO:0000256" key="3">
    <source>
        <dbReference type="SAM" id="MobiDB-lite"/>
    </source>
</evidence>
<feature type="compositionally biased region" description="Basic and acidic residues" evidence="3">
    <location>
        <begin position="24"/>
        <end position="39"/>
    </location>
</feature>
<organism evidence="5 6">
    <name type="scientific">Globisporangium ultimum (strain ATCC 200006 / CBS 805.95 / DAOM BR144)</name>
    <name type="common">Pythium ultimum</name>
    <dbReference type="NCBI Taxonomy" id="431595"/>
    <lineage>
        <taxon>Eukaryota</taxon>
        <taxon>Sar</taxon>
        <taxon>Stramenopiles</taxon>
        <taxon>Oomycota</taxon>
        <taxon>Peronosporomycetes</taxon>
        <taxon>Pythiales</taxon>
        <taxon>Pythiaceae</taxon>
        <taxon>Globisporangium</taxon>
    </lineage>
</organism>
<name>K3X933_GLOUD</name>
<evidence type="ECO:0000259" key="4">
    <source>
        <dbReference type="Pfam" id="PF13868"/>
    </source>
</evidence>
<evidence type="ECO:0000256" key="2">
    <source>
        <dbReference type="SAM" id="Coils"/>
    </source>
</evidence>
<protein>
    <recommendedName>
        <fullName evidence="4">Trichohyalin-plectin-homology domain-containing protein</fullName>
    </recommendedName>
</protein>
<feature type="compositionally biased region" description="Basic and acidic residues" evidence="3">
    <location>
        <begin position="237"/>
        <end position="278"/>
    </location>
</feature>
<dbReference type="VEuPathDB" id="FungiDB:PYU1_G013703"/>
<proteinExistence type="predicted"/>